<organism evidence="1 2">
    <name type="scientific">Chryseobacterium artocarpi</name>
    <dbReference type="NCBI Taxonomy" id="1414727"/>
    <lineage>
        <taxon>Bacteria</taxon>
        <taxon>Pseudomonadati</taxon>
        <taxon>Bacteroidota</taxon>
        <taxon>Flavobacteriia</taxon>
        <taxon>Flavobacteriales</taxon>
        <taxon>Weeksellaceae</taxon>
        <taxon>Chryseobacterium group</taxon>
        <taxon>Chryseobacterium</taxon>
    </lineage>
</organism>
<comment type="caution">
    <text evidence="1">The sequence shown here is derived from an EMBL/GenBank/DDBJ whole genome shotgun (WGS) entry which is preliminary data.</text>
</comment>
<protein>
    <submittedName>
        <fullName evidence="1">Uncharacterized protein</fullName>
    </submittedName>
</protein>
<accession>A0A1B8ZGJ1</accession>
<dbReference type="EMBL" id="MAYH01000034">
    <property type="protein sequence ID" value="OCA70718.1"/>
    <property type="molecule type" value="Genomic_DNA"/>
</dbReference>
<proteinExistence type="predicted"/>
<keyword evidence="2" id="KW-1185">Reference proteome</keyword>
<dbReference type="AlphaFoldDB" id="A0A1B8ZGJ1"/>
<evidence type="ECO:0000313" key="1">
    <source>
        <dbReference type="EMBL" id="OCA70718.1"/>
    </source>
</evidence>
<evidence type="ECO:0000313" key="2">
    <source>
        <dbReference type="Proteomes" id="UP000092651"/>
    </source>
</evidence>
<dbReference type="Proteomes" id="UP000092651">
    <property type="component" value="Unassembled WGS sequence"/>
</dbReference>
<name>A0A1B8ZGJ1_9FLAO</name>
<reference evidence="1 2" key="1">
    <citation type="submission" date="2016-07" db="EMBL/GenBank/DDBJ databases">
        <authorList>
            <person name="Jeong J.-J."/>
            <person name="Kim D.W."/>
            <person name="Sang M.K."/>
            <person name="Choi I.-G."/>
            <person name="Kim K.D."/>
        </authorList>
    </citation>
    <scope>NUCLEOTIDE SEQUENCE [LARGE SCALE GENOMIC DNA]</scope>
    <source>
        <strain evidence="1 2">UTM-3</strain>
    </source>
</reference>
<dbReference type="RefSeq" id="WP_065395126.1">
    <property type="nucleotide sequence ID" value="NZ_JBOFOB010000274.1"/>
</dbReference>
<gene>
    <name evidence="1" type="ORF">BBI01_12295</name>
</gene>
<dbReference type="OrthoDB" id="884081at2"/>
<sequence length="142" mass="16996">MENKKSMHSNDRLMKSIEKEVSKFSQHFMSNAKWIKLIDHLVDNMDEIKKIQFKRIQDDTIGELYLDENSSFEFDYWNTAFEGINSFGGWLQYKEIEYLSFPKLIDRNTEQNLEKISAVIQTIGQFHLETDENELRLICYKK</sequence>